<dbReference type="KEGG" id="hli:HLI_03435"/>
<dbReference type="AlphaFoldDB" id="A0A410M9B9"/>
<accession>A0A410M9B9</accession>
<dbReference type="Proteomes" id="UP000287756">
    <property type="component" value="Chromosome"/>
</dbReference>
<evidence type="ECO:0000313" key="1">
    <source>
        <dbReference type="EMBL" id="QAS51331.1"/>
    </source>
</evidence>
<protein>
    <submittedName>
        <fullName evidence="1">Uncharacterized protein</fullName>
    </submittedName>
</protein>
<name>A0A410M9B9_9BACI</name>
<evidence type="ECO:0000313" key="2">
    <source>
        <dbReference type="Proteomes" id="UP000287756"/>
    </source>
</evidence>
<gene>
    <name evidence="1" type="ORF">HLI_03435</name>
</gene>
<sequence length="141" mass="16277">MYHPYWYNYPHGHMPVIQQNPGHFQNNPGNPNEQVCRDRCYKLGFRPGTAGWRYCIHGCQGNNGLFRDQSLPDQWVTYIQPLVDMALEEVDEGINLTHLFQEYILAGVLVGQGFPPETAIQQVESWEKGESKLLQQSKKNE</sequence>
<dbReference type="RefSeq" id="WP_128523079.1">
    <property type="nucleotide sequence ID" value="NZ_CP026118.1"/>
</dbReference>
<proteinExistence type="predicted"/>
<reference evidence="1 2" key="1">
    <citation type="submission" date="2018-01" db="EMBL/GenBank/DDBJ databases">
        <title>The whole genome sequencing and assembly of Halobacillus litoralis ERB031 strain.</title>
        <authorList>
            <person name="Lee S.-J."/>
            <person name="Park M.-K."/>
            <person name="Kim J.-Y."/>
            <person name="Lee Y.-J."/>
            <person name="Yi H."/>
            <person name="Bahn Y.-S."/>
            <person name="Kim J.F."/>
            <person name="Lee D.-W."/>
        </authorList>
    </citation>
    <scope>NUCLEOTIDE SEQUENCE [LARGE SCALE GENOMIC DNA]</scope>
    <source>
        <strain evidence="1 2">ERB 031</strain>
    </source>
</reference>
<organism evidence="1 2">
    <name type="scientific">Halobacillus litoralis</name>
    <dbReference type="NCBI Taxonomy" id="45668"/>
    <lineage>
        <taxon>Bacteria</taxon>
        <taxon>Bacillati</taxon>
        <taxon>Bacillota</taxon>
        <taxon>Bacilli</taxon>
        <taxon>Bacillales</taxon>
        <taxon>Bacillaceae</taxon>
        <taxon>Halobacillus</taxon>
    </lineage>
</organism>
<dbReference type="EMBL" id="CP026118">
    <property type="protein sequence ID" value="QAS51331.1"/>
    <property type="molecule type" value="Genomic_DNA"/>
</dbReference>
<dbReference type="OrthoDB" id="573482at2"/>